<dbReference type="OrthoDB" id="5406017at2"/>
<dbReference type="GO" id="GO:0005525">
    <property type="term" value="F:GTP binding"/>
    <property type="evidence" value="ECO:0007669"/>
    <property type="project" value="InterPro"/>
</dbReference>
<evidence type="ECO:0000313" key="3">
    <source>
        <dbReference type="EMBL" id="PPC76642.1"/>
    </source>
</evidence>
<feature type="domain" description="G" evidence="2">
    <location>
        <begin position="5"/>
        <end position="85"/>
    </location>
</feature>
<dbReference type="EMBL" id="PRLP01000045">
    <property type="protein sequence ID" value="PPC76642.1"/>
    <property type="molecule type" value="Genomic_DNA"/>
</dbReference>
<dbReference type="InterPro" id="IPR021871">
    <property type="entry name" value="DUF3482"/>
</dbReference>
<name>A0A2S5KPJ0_9PROT</name>
<feature type="transmembrane region" description="Helical" evidence="1">
    <location>
        <begin position="333"/>
        <end position="351"/>
    </location>
</feature>
<dbReference type="Gene3D" id="3.40.50.300">
    <property type="entry name" value="P-loop containing nucleotide triphosphate hydrolases"/>
    <property type="match status" value="1"/>
</dbReference>
<protein>
    <submittedName>
        <fullName evidence="3">DUF3482 domain-containing protein</fullName>
    </submittedName>
</protein>
<proteinExistence type="predicted"/>
<evidence type="ECO:0000256" key="1">
    <source>
        <dbReference type="SAM" id="Phobius"/>
    </source>
</evidence>
<keyword evidence="1" id="KW-0812">Transmembrane</keyword>
<dbReference type="InterPro" id="IPR027417">
    <property type="entry name" value="P-loop_NTPase"/>
</dbReference>
<comment type="caution">
    <text evidence="3">The sequence shown here is derived from an EMBL/GenBank/DDBJ whole genome shotgun (WGS) entry which is preliminary data.</text>
</comment>
<dbReference type="InterPro" id="IPR006073">
    <property type="entry name" value="GTP-bd"/>
</dbReference>
<keyword evidence="1" id="KW-1133">Transmembrane helix</keyword>
<reference evidence="3 4" key="1">
    <citation type="submission" date="2018-02" db="EMBL/GenBank/DDBJ databases">
        <title>novel marine gammaproteobacteria from coastal saline agro ecosystem.</title>
        <authorList>
            <person name="Krishnan R."/>
            <person name="Ramesh Kumar N."/>
        </authorList>
    </citation>
    <scope>NUCLEOTIDE SEQUENCE [LARGE SCALE GENOMIC DNA]</scope>
    <source>
        <strain evidence="3 4">228</strain>
    </source>
</reference>
<dbReference type="Pfam" id="PF11981">
    <property type="entry name" value="DUF3482"/>
    <property type="match status" value="1"/>
</dbReference>
<evidence type="ECO:0000259" key="2">
    <source>
        <dbReference type="Pfam" id="PF01926"/>
    </source>
</evidence>
<dbReference type="Proteomes" id="UP000238196">
    <property type="component" value="Unassembled WGS sequence"/>
</dbReference>
<dbReference type="Pfam" id="PF01926">
    <property type="entry name" value="MMR_HSR1"/>
    <property type="match status" value="1"/>
</dbReference>
<dbReference type="AlphaFoldDB" id="A0A2S5KPJ0"/>
<sequence>MTPTFAVVGHPNKGKSSIVATLAQNDSIHIAMQPGTTRNSHHYPMSVDGQVLYHLVDTPGFQRARKALAWLQAHSRSAADRRDTVQGFITQHQGLSQFHDECELLRPILQGAGIIYVVDGSVPYGPEYEAEMEILRWTGQPSMALINPIASDAHVQEWQTALSQFFRTVRVFNARTAEFDKHLSLLRCFGQLEESWEAPLNEAIDYLLQQHRQRRETTCQQISRMLADMLSHQQSIKLPDGVDTEPMKALLEQQWQAFQRQREQECRTHIEKLYQHHHLQRHESGLEWQQEDLFNTDQWYLWGLSKTELLAIATGAGAATGALADLGVGGASFMLGALGGGVVGGVSAWLFSAELARFKIKGKLPLGGQQLTYGPSSHRNFPFVILGRALYHWQALIRRNHAWREPLSLDIAPGDWHEQLSTSQKLDLEKAFGYCRKQNIDKAMPLLEQHILPLLQSLDLPER</sequence>
<keyword evidence="1" id="KW-0472">Membrane</keyword>
<organism evidence="3 4">
    <name type="scientific">Proteobacteria bacterium 228</name>
    <dbReference type="NCBI Taxonomy" id="2083153"/>
    <lineage>
        <taxon>Bacteria</taxon>
        <taxon>Pseudomonadati</taxon>
        <taxon>Pseudomonadota</taxon>
    </lineage>
</organism>
<gene>
    <name evidence="3" type="ORF">C4K68_14195</name>
</gene>
<accession>A0A2S5KPJ0</accession>
<dbReference type="SUPFAM" id="SSF52540">
    <property type="entry name" value="P-loop containing nucleoside triphosphate hydrolases"/>
    <property type="match status" value="1"/>
</dbReference>
<evidence type="ECO:0000313" key="4">
    <source>
        <dbReference type="Proteomes" id="UP000238196"/>
    </source>
</evidence>